<feature type="signal peptide" evidence="2">
    <location>
        <begin position="1"/>
        <end position="23"/>
    </location>
</feature>
<evidence type="ECO:0000256" key="1">
    <source>
        <dbReference type="SAM" id="MobiDB-lite"/>
    </source>
</evidence>
<accession>A0A9J6BDW3</accession>
<dbReference type="EMBL" id="JADBJN010000004">
    <property type="protein sequence ID" value="KAG5667784.1"/>
    <property type="molecule type" value="Genomic_DNA"/>
</dbReference>
<evidence type="ECO:0000313" key="4">
    <source>
        <dbReference type="Proteomes" id="UP001107558"/>
    </source>
</evidence>
<dbReference type="OrthoDB" id="10664236at2759"/>
<dbReference type="Proteomes" id="UP001107558">
    <property type="component" value="Chromosome 4"/>
</dbReference>
<organism evidence="3 4">
    <name type="scientific">Polypedilum vanderplanki</name>
    <name type="common">Sleeping chironomid midge</name>
    <dbReference type="NCBI Taxonomy" id="319348"/>
    <lineage>
        <taxon>Eukaryota</taxon>
        <taxon>Metazoa</taxon>
        <taxon>Ecdysozoa</taxon>
        <taxon>Arthropoda</taxon>
        <taxon>Hexapoda</taxon>
        <taxon>Insecta</taxon>
        <taxon>Pterygota</taxon>
        <taxon>Neoptera</taxon>
        <taxon>Endopterygota</taxon>
        <taxon>Diptera</taxon>
        <taxon>Nematocera</taxon>
        <taxon>Chironomoidea</taxon>
        <taxon>Chironomidae</taxon>
        <taxon>Chironominae</taxon>
        <taxon>Polypedilum</taxon>
        <taxon>Polypedilum</taxon>
    </lineage>
</organism>
<dbReference type="AlphaFoldDB" id="A0A9J6BDW3"/>
<proteinExistence type="predicted"/>
<gene>
    <name evidence="3" type="ORF">PVAND_015754</name>
</gene>
<dbReference type="PANTHER" id="PTHR31649:SF1">
    <property type="entry name" value="FARNESOIC ACID O-METHYL TRANSFERASE DOMAIN-CONTAINING PROTEIN"/>
    <property type="match status" value="1"/>
</dbReference>
<evidence type="ECO:0000313" key="3">
    <source>
        <dbReference type="EMBL" id="KAG5667784.1"/>
    </source>
</evidence>
<comment type="caution">
    <text evidence="3">The sequence shown here is derived from an EMBL/GenBank/DDBJ whole genome shotgun (WGS) entry which is preliminary data.</text>
</comment>
<dbReference type="Pfam" id="PF11901">
    <property type="entry name" value="DM9"/>
    <property type="match status" value="2"/>
</dbReference>
<name>A0A9J6BDW3_POLVA</name>
<keyword evidence="2" id="KW-0732">Signal</keyword>
<evidence type="ECO:0000256" key="2">
    <source>
        <dbReference type="SAM" id="SignalP"/>
    </source>
</evidence>
<sequence length="652" mass="73176">MKFVSKFFVILLIFCGTFENTKSNFCEYAPECPDLVTWKIGYVCDDNLMPQIKTRVIDGIVKKTICCKVPKQCKQNFWCNSSLTSEETTEKPLEKPSNVISKPSCNLNCASHWKPLEPNNSPIIDGVRVGSFAPGISSFVGRISINNEVQIGRIQLVPPIGLFYSFDGVGKFQNSSIEYLTRNPNYTWKNSSNGERVEDAVTMAGSRNSPFYIGRVKINGFEHVGTVVRSLGLLYYSDGSGVERTTDCYEVLACQSTVISVKTTARPPTVSSTSSYFVVTSIHNLVTNSNLNVNIMPESSISSNLVSLQKPQNETPSNLDLNNLVEEDSTLETVINQTTTSSLNEINFADSVNFNVTNEEIDKTEIVEKPDEINFDTLTNEATTETVILNVDEETSQVQTQTTTLQQSTTKRTKRTTTTKKFNPSLTTTTTIKETIDTNKNQTHESTFPIWIFTTESTTADASLNSSEVFQVNDESEEDKDKVDEYPCASKWKIFPENSSFLYDGVEINGQKSDMFSYIGRMNEGKFIIPGRIDIKTSTSVISFNRNQMNSTKIEYLAKSHNQNYSWIKSSNGQAVKSAVSITEINEWPFLIGKSKINGKFYVGKVLPSIGLKFIDRYGNEKYTKFYEVLVCNSMIHEMINDDLCNQNRKNL</sequence>
<dbReference type="PANTHER" id="PTHR31649">
    <property type="entry name" value="AGAP009604-PA"/>
    <property type="match status" value="1"/>
</dbReference>
<reference evidence="3" key="1">
    <citation type="submission" date="2021-03" db="EMBL/GenBank/DDBJ databases">
        <title>Chromosome level genome of the anhydrobiotic midge Polypedilum vanderplanki.</title>
        <authorList>
            <person name="Yoshida Y."/>
            <person name="Kikawada T."/>
            <person name="Gusev O."/>
        </authorList>
    </citation>
    <scope>NUCLEOTIDE SEQUENCE</scope>
    <source>
        <strain evidence="3">NIAS01</strain>
        <tissue evidence="3">Whole body or cell culture</tissue>
    </source>
</reference>
<feature type="chain" id="PRO_5039919719" evidence="2">
    <location>
        <begin position="24"/>
        <end position="652"/>
    </location>
</feature>
<keyword evidence="4" id="KW-1185">Reference proteome</keyword>
<dbReference type="SMART" id="SM00696">
    <property type="entry name" value="DM9"/>
    <property type="match status" value="1"/>
</dbReference>
<dbReference type="InterPro" id="IPR006616">
    <property type="entry name" value="DM9_repeat"/>
</dbReference>
<feature type="compositionally biased region" description="Low complexity" evidence="1">
    <location>
        <begin position="399"/>
        <end position="410"/>
    </location>
</feature>
<protein>
    <submittedName>
        <fullName evidence="3">Uncharacterized protein</fullName>
    </submittedName>
</protein>
<feature type="region of interest" description="Disordered" evidence="1">
    <location>
        <begin position="399"/>
        <end position="423"/>
    </location>
</feature>